<sequence length="56" mass="5997">MRIVIATSLGTLAVVACTPTPARDDADTSDTSSETETGDPPHACEILRRHLDLVFE</sequence>
<reference evidence="2 3" key="1">
    <citation type="submission" date="2018-03" db="EMBL/GenBank/DDBJ databases">
        <title>Draft Genome Sequences of the Obligatory Marine Myxobacteria Enhygromyxa salina SWB007.</title>
        <authorList>
            <person name="Poehlein A."/>
            <person name="Moghaddam J.A."/>
            <person name="Harms H."/>
            <person name="Alanjari M."/>
            <person name="Koenig G.M."/>
            <person name="Daniel R."/>
            <person name="Schaeberle T.F."/>
        </authorList>
    </citation>
    <scope>NUCLEOTIDE SEQUENCE [LARGE SCALE GENOMIC DNA]</scope>
    <source>
        <strain evidence="2 3">SWB007</strain>
    </source>
</reference>
<dbReference type="AlphaFoldDB" id="A0A2S9YWD9"/>
<comment type="caution">
    <text evidence="2">The sequence shown here is derived from an EMBL/GenBank/DDBJ whole genome shotgun (WGS) entry which is preliminary data.</text>
</comment>
<gene>
    <name evidence="2" type="ORF">ENSA7_08270</name>
</gene>
<accession>A0A2S9YWD9</accession>
<feature type="region of interest" description="Disordered" evidence="1">
    <location>
        <begin position="19"/>
        <end position="43"/>
    </location>
</feature>
<dbReference type="RefSeq" id="WP_181233116.1">
    <property type="nucleotide sequence ID" value="NZ_PVNL01000022.1"/>
</dbReference>
<protein>
    <recommendedName>
        <fullName evidence="4">Lipoprotein</fullName>
    </recommendedName>
</protein>
<proteinExistence type="predicted"/>
<feature type="compositionally biased region" description="Low complexity" evidence="1">
    <location>
        <begin position="29"/>
        <end position="40"/>
    </location>
</feature>
<name>A0A2S9YWD9_9BACT</name>
<evidence type="ECO:0000256" key="1">
    <source>
        <dbReference type="SAM" id="MobiDB-lite"/>
    </source>
</evidence>
<dbReference type="EMBL" id="PVNL01000022">
    <property type="protein sequence ID" value="PRQ09421.1"/>
    <property type="molecule type" value="Genomic_DNA"/>
</dbReference>
<evidence type="ECO:0000313" key="2">
    <source>
        <dbReference type="EMBL" id="PRQ09421.1"/>
    </source>
</evidence>
<evidence type="ECO:0008006" key="4">
    <source>
        <dbReference type="Google" id="ProtNLM"/>
    </source>
</evidence>
<evidence type="ECO:0000313" key="3">
    <source>
        <dbReference type="Proteomes" id="UP000238823"/>
    </source>
</evidence>
<dbReference type="PROSITE" id="PS51257">
    <property type="entry name" value="PROKAR_LIPOPROTEIN"/>
    <property type="match status" value="1"/>
</dbReference>
<organism evidence="2 3">
    <name type="scientific">Enhygromyxa salina</name>
    <dbReference type="NCBI Taxonomy" id="215803"/>
    <lineage>
        <taxon>Bacteria</taxon>
        <taxon>Pseudomonadati</taxon>
        <taxon>Myxococcota</taxon>
        <taxon>Polyangia</taxon>
        <taxon>Nannocystales</taxon>
        <taxon>Nannocystaceae</taxon>
        <taxon>Enhygromyxa</taxon>
    </lineage>
</organism>
<dbReference type="Proteomes" id="UP000238823">
    <property type="component" value="Unassembled WGS sequence"/>
</dbReference>